<dbReference type="Proteomes" id="UP000295711">
    <property type="component" value="Unassembled WGS sequence"/>
</dbReference>
<dbReference type="EMBL" id="SLXA01000004">
    <property type="protein sequence ID" value="TCO85109.1"/>
    <property type="molecule type" value="Genomic_DNA"/>
</dbReference>
<keyword evidence="1" id="KW-0812">Transmembrane</keyword>
<organism evidence="2 3">
    <name type="scientific">Frisingicoccus caecimuris</name>
    <dbReference type="NCBI Taxonomy" id="1796636"/>
    <lineage>
        <taxon>Bacteria</taxon>
        <taxon>Bacillati</taxon>
        <taxon>Bacillota</taxon>
        <taxon>Clostridia</taxon>
        <taxon>Lachnospirales</taxon>
        <taxon>Lachnospiraceae</taxon>
        <taxon>Frisingicoccus</taxon>
    </lineage>
</organism>
<proteinExistence type="predicted"/>
<protein>
    <recommendedName>
        <fullName evidence="4">Thioredoxin</fullName>
    </recommendedName>
</protein>
<name>A0A4R2LAS7_9FIRM</name>
<evidence type="ECO:0000256" key="1">
    <source>
        <dbReference type="SAM" id="Phobius"/>
    </source>
</evidence>
<dbReference type="RefSeq" id="WP_165873318.1">
    <property type="nucleotide sequence ID" value="NZ_JANKAQ010000004.1"/>
</dbReference>
<sequence>MGKKVDILSNGITILLLLIGMAFLILGIWREEYAIVMGKAINICLECIGIG</sequence>
<evidence type="ECO:0008006" key="4">
    <source>
        <dbReference type="Google" id="ProtNLM"/>
    </source>
</evidence>
<keyword evidence="3" id="KW-1185">Reference proteome</keyword>
<feature type="transmembrane region" description="Helical" evidence="1">
    <location>
        <begin position="7"/>
        <end position="29"/>
    </location>
</feature>
<gene>
    <name evidence="2" type="ORF">EV212_104164</name>
</gene>
<dbReference type="NCBIfam" id="NF040920">
    <property type="entry name" value="CD1871A_fam"/>
    <property type="match status" value="1"/>
</dbReference>
<dbReference type="AlphaFoldDB" id="A0A4R2LAS7"/>
<accession>A0A4R2LAS7</accession>
<evidence type="ECO:0000313" key="3">
    <source>
        <dbReference type="Proteomes" id="UP000295711"/>
    </source>
</evidence>
<comment type="caution">
    <text evidence="2">The sequence shown here is derived from an EMBL/GenBank/DDBJ whole genome shotgun (WGS) entry which is preliminary data.</text>
</comment>
<reference evidence="2 3" key="1">
    <citation type="submission" date="2019-03" db="EMBL/GenBank/DDBJ databases">
        <title>Genomic Encyclopedia of Type Strains, Phase IV (KMG-IV): sequencing the most valuable type-strain genomes for metagenomic binning, comparative biology and taxonomic classification.</title>
        <authorList>
            <person name="Goeker M."/>
        </authorList>
    </citation>
    <scope>NUCLEOTIDE SEQUENCE [LARGE SCALE GENOMIC DNA]</scope>
    <source>
        <strain evidence="2 3">DSM 28559</strain>
    </source>
</reference>
<dbReference type="InterPro" id="IPR047708">
    <property type="entry name" value="CD1871A-like"/>
</dbReference>
<keyword evidence="1" id="KW-1133">Transmembrane helix</keyword>
<keyword evidence="1" id="KW-0472">Membrane</keyword>
<evidence type="ECO:0000313" key="2">
    <source>
        <dbReference type="EMBL" id="TCO85109.1"/>
    </source>
</evidence>